<dbReference type="Pfam" id="PF24201">
    <property type="entry name" value="DUF7426"/>
    <property type="match status" value="1"/>
</dbReference>
<dbReference type="Proteomes" id="UP001229651">
    <property type="component" value="Unassembled WGS sequence"/>
</dbReference>
<dbReference type="RefSeq" id="WP_306990578.1">
    <property type="nucleotide sequence ID" value="NZ_JAUSUT010000001.1"/>
</dbReference>
<feature type="region of interest" description="Disordered" evidence="1">
    <location>
        <begin position="136"/>
        <end position="189"/>
    </location>
</feature>
<dbReference type="InterPro" id="IPR055849">
    <property type="entry name" value="DUF7426"/>
</dbReference>
<evidence type="ECO:0000256" key="1">
    <source>
        <dbReference type="SAM" id="MobiDB-lite"/>
    </source>
</evidence>
<feature type="compositionally biased region" description="Low complexity" evidence="1">
    <location>
        <begin position="136"/>
        <end position="155"/>
    </location>
</feature>
<evidence type="ECO:0000259" key="2">
    <source>
        <dbReference type="Pfam" id="PF24201"/>
    </source>
</evidence>
<sequence>MTTFPQLDHFEADTNGQTARLTIRGTTFTFARASVPMERGIQLMRLNAEYRRAAKARREGLSYTLKDVPYEGESGDDSTIDAYLDLIGDQRPVLAAAGFSFDDMLHVGEVLFAWFTTGPAGAQRLFDLYFGEATGRPPADASASSSPPTTSPTSSSRKKPASSRAAASRGRKSSPSGTSSKRKSTSTTE</sequence>
<gene>
    <name evidence="3" type="ORF">FB470_001959</name>
</gene>
<evidence type="ECO:0000313" key="3">
    <source>
        <dbReference type="EMBL" id="MDQ0377965.1"/>
    </source>
</evidence>
<protein>
    <recommendedName>
        <fullName evidence="2">DUF7426 domain-containing protein</fullName>
    </recommendedName>
</protein>
<name>A0ABU0ESP5_9PSEU</name>
<organism evidence="3 4">
    <name type="scientific">Amycolatopsis thermophila</name>
    <dbReference type="NCBI Taxonomy" id="206084"/>
    <lineage>
        <taxon>Bacteria</taxon>
        <taxon>Bacillati</taxon>
        <taxon>Actinomycetota</taxon>
        <taxon>Actinomycetes</taxon>
        <taxon>Pseudonocardiales</taxon>
        <taxon>Pseudonocardiaceae</taxon>
        <taxon>Amycolatopsis</taxon>
    </lineage>
</organism>
<feature type="compositionally biased region" description="Low complexity" evidence="1">
    <location>
        <begin position="162"/>
        <end position="179"/>
    </location>
</feature>
<accession>A0ABU0ESP5</accession>
<comment type="caution">
    <text evidence="3">The sequence shown here is derived from an EMBL/GenBank/DDBJ whole genome shotgun (WGS) entry which is preliminary data.</text>
</comment>
<feature type="domain" description="DUF7426" evidence="2">
    <location>
        <begin position="19"/>
        <end position="160"/>
    </location>
</feature>
<proteinExistence type="predicted"/>
<feature type="compositionally biased region" description="Basic residues" evidence="1">
    <location>
        <begin position="180"/>
        <end position="189"/>
    </location>
</feature>
<reference evidence="3 4" key="1">
    <citation type="submission" date="2023-07" db="EMBL/GenBank/DDBJ databases">
        <title>Sequencing the genomes of 1000 actinobacteria strains.</title>
        <authorList>
            <person name="Klenk H.-P."/>
        </authorList>
    </citation>
    <scope>NUCLEOTIDE SEQUENCE [LARGE SCALE GENOMIC DNA]</scope>
    <source>
        <strain evidence="3 4">DSM 45805</strain>
    </source>
</reference>
<evidence type="ECO:0000313" key="4">
    <source>
        <dbReference type="Proteomes" id="UP001229651"/>
    </source>
</evidence>
<dbReference type="EMBL" id="JAUSUT010000001">
    <property type="protein sequence ID" value="MDQ0377965.1"/>
    <property type="molecule type" value="Genomic_DNA"/>
</dbReference>
<keyword evidence="4" id="KW-1185">Reference proteome</keyword>